<evidence type="ECO:0000313" key="16">
    <source>
        <dbReference type="Proteomes" id="UP001612415"/>
    </source>
</evidence>
<dbReference type="SUPFAM" id="SSF52440">
    <property type="entry name" value="PreATP-grasp domain"/>
    <property type="match status" value="1"/>
</dbReference>
<accession>A0ABW7YGW6</accession>
<evidence type="ECO:0000256" key="3">
    <source>
        <dbReference type="ARBA" id="ARBA00005174"/>
    </source>
</evidence>
<evidence type="ECO:0000256" key="1">
    <source>
        <dbReference type="ARBA" id="ARBA00001936"/>
    </source>
</evidence>
<dbReference type="EMBL" id="JBITDC010000031">
    <property type="protein sequence ID" value="MFI5681667.1"/>
    <property type="molecule type" value="Genomic_DNA"/>
</dbReference>
<dbReference type="InterPro" id="IPR020559">
    <property type="entry name" value="PRibGlycinamide_synth_CS"/>
</dbReference>
<dbReference type="InterPro" id="IPR013815">
    <property type="entry name" value="ATP_grasp_subdomain_1"/>
</dbReference>
<dbReference type="Pfam" id="PF02843">
    <property type="entry name" value="GARS_C"/>
    <property type="match status" value="1"/>
</dbReference>
<comment type="similarity">
    <text evidence="9 12">Belongs to the GARS family.</text>
</comment>
<comment type="catalytic activity">
    <reaction evidence="12">
        <text>5-phospho-beta-D-ribosylamine + glycine + ATP = N(1)-(5-phospho-beta-D-ribosyl)glycinamide + ADP + phosphate + H(+)</text>
        <dbReference type="Rhea" id="RHEA:17453"/>
        <dbReference type="ChEBI" id="CHEBI:15378"/>
        <dbReference type="ChEBI" id="CHEBI:30616"/>
        <dbReference type="ChEBI" id="CHEBI:43474"/>
        <dbReference type="ChEBI" id="CHEBI:57305"/>
        <dbReference type="ChEBI" id="CHEBI:58681"/>
        <dbReference type="ChEBI" id="CHEBI:143788"/>
        <dbReference type="ChEBI" id="CHEBI:456216"/>
        <dbReference type="EC" id="6.3.4.13"/>
    </reaction>
</comment>
<dbReference type="PANTHER" id="PTHR43472">
    <property type="entry name" value="PHOSPHORIBOSYLAMINE--GLYCINE LIGASE"/>
    <property type="match status" value="1"/>
</dbReference>
<dbReference type="PROSITE" id="PS00184">
    <property type="entry name" value="GARS"/>
    <property type="match status" value="1"/>
</dbReference>
<evidence type="ECO:0000256" key="2">
    <source>
        <dbReference type="ARBA" id="ARBA00001946"/>
    </source>
</evidence>
<comment type="cofactor">
    <cofactor evidence="1">
        <name>Mn(2+)</name>
        <dbReference type="ChEBI" id="CHEBI:29035"/>
    </cofactor>
</comment>
<dbReference type="InterPro" id="IPR011761">
    <property type="entry name" value="ATP-grasp"/>
</dbReference>
<keyword evidence="5 12" id="KW-0436">Ligase</keyword>
<evidence type="ECO:0000256" key="9">
    <source>
        <dbReference type="ARBA" id="ARBA00038345"/>
    </source>
</evidence>
<keyword evidence="7 12" id="KW-0658">Purine biosynthesis</keyword>
<dbReference type="RefSeq" id="WP_030683032.1">
    <property type="nucleotide sequence ID" value="NZ_JBITDC010000031.1"/>
</dbReference>
<organism evidence="15 16">
    <name type="scientific">Streptomyces cellulosae</name>
    <dbReference type="NCBI Taxonomy" id="1968"/>
    <lineage>
        <taxon>Bacteria</taxon>
        <taxon>Bacillati</taxon>
        <taxon>Actinomycetota</taxon>
        <taxon>Actinomycetes</taxon>
        <taxon>Kitasatosporales</taxon>
        <taxon>Streptomycetaceae</taxon>
        <taxon>Streptomyces</taxon>
    </lineage>
</organism>
<feature type="domain" description="ATP-grasp" evidence="14">
    <location>
        <begin position="107"/>
        <end position="303"/>
    </location>
</feature>
<evidence type="ECO:0000256" key="7">
    <source>
        <dbReference type="ARBA" id="ARBA00022755"/>
    </source>
</evidence>
<dbReference type="Pfam" id="PF02844">
    <property type="entry name" value="GARS_N"/>
    <property type="match status" value="1"/>
</dbReference>
<dbReference type="Gene3D" id="3.30.1490.20">
    <property type="entry name" value="ATP-grasp fold, A domain"/>
    <property type="match status" value="1"/>
</dbReference>
<evidence type="ECO:0000256" key="4">
    <source>
        <dbReference type="ARBA" id="ARBA00013255"/>
    </source>
</evidence>
<evidence type="ECO:0000256" key="11">
    <source>
        <dbReference type="ARBA" id="ARBA00042864"/>
    </source>
</evidence>
<evidence type="ECO:0000256" key="8">
    <source>
        <dbReference type="ARBA" id="ARBA00022840"/>
    </source>
</evidence>
<dbReference type="Proteomes" id="UP001612415">
    <property type="component" value="Unassembled WGS sequence"/>
</dbReference>
<dbReference type="Gene3D" id="3.30.470.20">
    <property type="entry name" value="ATP-grasp fold, B domain"/>
    <property type="match status" value="1"/>
</dbReference>
<dbReference type="Pfam" id="PF01071">
    <property type="entry name" value="GARS_A"/>
    <property type="match status" value="1"/>
</dbReference>
<sequence length="417" mass="43150">MKVLVIGTGAREHALCRSLSLDPDVTALHCAPGNAGIAEVAELHQVDALDGAAVSALAAELGADLVVVGPEAPLVAGVADAVREVGIPVFGPSKEAAQLEGSKAFAKDVMAAAEVPTARSYVCTTPEEVERALDAFGAPYVVKDDGLAAGKGVVVTGDLEAAKAHANACERVVIEEFLDGPEVSLFAITDGVTVVPLQPAQDFKRALDGDEGPNTGGMGAYSPLPWADPKLVDEVMESVLQPTVDEMRRRGTPFSGLLYAGLAITSRGVRVIEFNARFGDPETQVVLARLKTPLAGILMAAATGNLADLPPLRWSDEAAVTVVIASHNYPGTPRTGDPITGLDEVAAEHAPHAYVLHAGTRQEGDAVVSAGGRVLSVTASGQDLSEARDRAYRAVGRIRLDGSQHRTDIAAKVASGT</sequence>
<dbReference type="NCBIfam" id="TIGR00877">
    <property type="entry name" value="purD"/>
    <property type="match status" value="1"/>
</dbReference>
<dbReference type="Gene3D" id="3.90.600.10">
    <property type="entry name" value="Phosphoribosylglycinamide synthetase, C-terminal domain"/>
    <property type="match status" value="1"/>
</dbReference>
<proteinExistence type="inferred from homology"/>
<evidence type="ECO:0000256" key="12">
    <source>
        <dbReference type="HAMAP-Rule" id="MF_00138"/>
    </source>
</evidence>
<dbReference type="SMART" id="SM01210">
    <property type="entry name" value="GARS_C"/>
    <property type="match status" value="1"/>
</dbReference>
<gene>
    <name evidence="12 15" type="primary">purD</name>
    <name evidence="15" type="ORF">ACIA8P_45005</name>
</gene>
<dbReference type="InterPro" id="IPR020560">
    <property type="entry name" value="PRibGlycinamide_synth_C-dom"/>
</dbReference>
<evidence type="ECO:0000256" key="10">
    <source>
        <dbReference type="ARBA" id="ARBA00042242"/>
    </source>
</evidence>
<dbReference type="EC" id="6.3.4.13" evidence="4 12"/>
<keyword evidence="6 13" id="KW-0547">Nucleotide-binding</keyword>
<dbReference type="SUPFAM" id="SSF56059">
    <property type="entry name" value="Glutathione synthetase ATP-binding domain-like"/>
    <property type="match status" value="1"/>
</dbReference>
<dbReference type="GO" id="GO:0004637">
    <property type="term" value="F:phosphoribosylamine-glycine ligase activity"/>
    <property type="evidence" value="ECO:0007669"/>
    <property type="project" value="UniProtKB-EC"/>
</dbReference>
<evidence type="ECO:0000313" key="15">
    <source>
        <dbReference type="EMBL" id="MFI5681667.1"/>
    </source>
</evidence>
<evidence type="ECO:0000256" key="6">
    <source>
        <dbReference type="ARBA" id="ARBA00022741"/>
    </source>
</evidence>
<name>A0ABW7YGW6_STRCE</name>
<dbReference type="PANTHER" id="PTHR43472:SF1">
    <property type="entry name" value="PHOSPHORIBOSYLAMINE--GLYCINE LIGASE, CHLOROPLASTIC"/>
    <property type="match status" value="1"/>
</dbReference>
<evidence type="ECO:0000256" key="13">
    <source>
        <dbReference type="PROSITE-ProRule" id="PRU00409"/>
    </source>
</evidence>
<comment type="cofactor">
    <cofactor evidence="2">
        <name>Mg(2+)</name>
        <dbReference type="ChEBI" id="CHEBI:18420"/>
    </cofactor>
</comment>
<comment type="pathway">
    <text evidence="3 12">Purine metabolism; IMP biosynthesis via de novo pathway; N(1)-(5-phospho-D-ribosyl)glycinamide from 5-phospho-alpha-D-ribose 1-diphosphate: step 2/2.</text>
</comment>
<dbReference type="SMART" id="SM01209">
    <property type="entry name" value="GARS_A"/>
    <property type="match status" value="1"/>
</dbReference>
<evidence type="ECO:0000256" key="5">
    <source>
        <dbReference type="ARBA" id="ARBA00022598"/>
    </source>
</evidence>
<comment type="caution">
    <text evidence="15">The sequence shown here is derived from an EMBL/GenBank/DDBJ whole genome shotgun (WGS) entry which is preliminary data.</text>
</comment>
<dbReference type="InterPro" id="IPR020561">
    <property type="entry name" value="PRibGlycinamid_synth_ATP-grasp"/>
</dbReference>
<dbReference type="SUPFAM" id="SSF51246">
    <property type="entry name" value="Rudiment single hybrid motif"/>
    <property type="match status" value="1"/>
</dbReference>
<keyword evidence="8 13" id="KW-0067">ATP-binding</keyword>
<protein>
    <recommendedName>
        <fullName evidence="4 12">Phosphoribosylamine--glycine ligase</fullName>
        <ecNumber evidence="4 12">6.3.4.13</ecNumber>
    </recommendedName>
    <alternativeName>
        <fullName evidence="12">GARS</fullName>
    </alternativeName>
    <alternativeName>
        <fullName evidence="10 12">Glycinamide ribonucleotide synthetase</fullName>
    </alternativeName>
    <alternativeName>
        <fullName evidence="11 12">Phosphoribosylglycinamide synthetase</fullName>
    </alternativeName>
</protein>
<evidence type="ECO:0000259" key="14">
    <source>
        <dbReference type="PROSITE" id="PS50975"/>
    </source>
</evidence>
<dbReference type="PROSITE" id="PS50975">
    <property type="entry name" value="ATP_GRASP"/>
    <property type="match status" value="1"/>
</dbReference>
<dbReference type="InterPro" id="IPR020562">
    <property type="entry name" value="PRibGlycinamide_synth_N"/>
</dbReference>
<dbReference type="Gene3D" id="3.40.50.20">
    <property type="match status" value="1"/>
</dbReference>
<dbReference type="InterPro" id="IPR000115">
    <property type="entry name" value="PRibGlycinamide_synth"/>
</dbReference>
<dbReference type="HAMAP" id="MF_00138">
    <property type="entry name" value="GARS"/>
    <property type="match status" value="1"/>
</dbReference>
<dbReference type="InterPro" id="IPR011054">
    <property type="entry name" value="Rudment_hybrid_motif"/>
</dbReference>
<reference evidence="15 16" key="1">
    <citation type="submission" date="2024-10" db="EMBL/GenBank/DDBJ databases">
        <title>The Natural Products Discovery Center: Release of the First 8490 Sequenced Strains for Exploring Actinobacteria Biosynthetic Diversity.</title>
        <authorList>
            <person name="Kalkreuter E."/>
            <person name="Kautsar S.A."/>
            <person name="Yang D."/>
            <person name="Bader C.D."/>
            <person name="Teijaro C.N."/>
            <person name="Fluegel L."/>
            <person name="Davis C.M."/>
            <person name="Simpson J.R."/>
            <person name="Lauterbach L."/>
            <person name="Steele A.D."/>
            <person name="Gui C."/>
            <person name="Meng S."/>
            <person name="Li G."/>
            <person name="Viehrig K."/>
            <person name="Ye F."/>
            <person name="Su P."/>
            <person name="Kiefer A.F."/>
            <person name="Nichols A."/>
            <person name="Cepeda A.J."/>
            <person name="Yan W."/>
            <person name="Fan B."/>
            <person name="Jiang Y."/>
            <person name="Adhikari A."/>
            <person name="Zheng C.-J."/>
            <person name="Schuster L."/>
            <person name="Cowan T.M."/>
            <person name="Smanski M.J."/>
            <person name="Chevrette M.G."/>
            <person name="De Carvalho L.P.S."/>
            <person name="Shen B."/>
        </authorList>
    </citation>
    <scope>NUCLEOTIDE SEQUENCE [LARGE SCALE GENOMIC DNA]</scope>
    <source>
        <strain evidence="15 16">NPDC051599</strain>
    </source>
</reference>
<dbReference type="InterPro" id="IPR037123">
    <property type="entry name" value="PRibGlycinamide_synth_C_sf"/>
</dbReference>
<keyword evidence="16" id="KW-1185">Reference proteome</keyword>
<dbReference type="InterPro" id="IPR016185">
    <property type="entry name" value="PreATP-grasp_dom_sf"/>
</dbReference>